<dbReference type="EMBL" id="JAXOVC010000012">
    <property type="protein sequence ID" value="KAK4495491.1"/>
    <property type="molecule type" value="Genomic_DNA"/>
</dbReference>
<dbReference type="InterPro" id="IPR050509">
    <property type="entry name" value="CoA-transferase_III"/>
</dbReference>
<evidence type="ECO:0000313" key="3">
    <source>
        <dbReference type="Proteomes" id="UP001305779"/>
    </source>
</evidence>
<evidence type="ECO:0000313" key="2">
    <source>
        <dbReference type="EMBL" id="KAK4495491.1"/>
    </source>
</evidence>
<dbReference type="Proteomes" id="UP001305779">
    <property type="component" value="Unassembled WGS sequence"/>
</dbReference>
<name>A0ABR0E2Q6_ZASCE</name>
<keyword evidence="3" id="KW-1185">Reference proteome</keyword>
<dbReference type="InterPro" id="IPR023606">
    <property type="entry name" value="CoA-Trfase_III_dom_1_sf"/>
</dbReference>
<organism evidence="2 3">
    <name type="scientific">Zasmidium cellare</name>
    <name type="common">Wine cellar mold</name>
    <name type="synonym">Racodium cellare</name>
    <dbReference type="NCBI Taxonomy" id="395010"/>
    <lineage>
        <taxon>Eukaryota</taxon>
        <taxon>Fungi</taxon>
        <taxon>Dikarya</taxon>
        <taxon>Ascomycota</taxon>
        <taxon>Pezizomycotina</taxon>
        <taxon>Dothideomycetes</taxon>
        <taxon>Dothideomycetidae</taxon>
        <taxon>Mycosphaerellales</taxon>
        <taxon>Mycosphaerellaceae</taxon>
        <taxon>Zasmidium</taxon>
    </lineage>
</organism>
<comment type="similarity">
    <text evidence="1">Belongs to the CoA-transferase III family.</text>
</comment>
<gene>
    <name evidence="2" type="ORF">PRZ48_013823</name>
</gene>
<sequence>MTSSNNNIPDRSKFQAIDSVKHIWTGLDLPPQALESVQLDESGHELASSYKLSHLAQASIALSALAAALNDAQHNSTPVPAINVPLEHASVEFATEHLYFLDGKPAENKWGPLGGLHKTKDGYVRIHDNLINHRLALLRILGLPDDSTREQVAEKILDWKSVDLERAGIDNKAVIYTLRSEDEWNATPQGQAVPDFPVSIKKISSGGDAGFPSHMPSGADRCLRGLRIVELSRIIAAPVAGKTLAAHGADVLWVTSPSLPDRPMTDIDVNRGKRSISIDLNNPKDKEALFELIKDADVFLQSYRPGSLARRGLSPAELIKIRPGLICANLAAWGTEGPWKENRGFDSMVQTASGMNVSEAQHFDSSGATPAKTLPLQALDHASGYLLAAGIAAAVYKRAVKGGSWQVDVTLAGTMKYLKSLGQLPGKEGFGEGKKLPKELLTDEMMETKESGYGSLKAVKHSARVEGKQPGWDFMPKPHGGYEPRWL</sequence>
<protein>
    <recommendedName>
        <fullName evidence="4">CoA-transferase family III</fullName>
    </recommendedName>
</protein>
<accession>A0ABR0E2Q6</accession>
<proteinExistence type="inferred from homology"/>
<reference evidence="2 3" key="1">
    <citation type="journal article" date="2023" name="G3 (Bethesda)">
        <title>A chromosome-level genome assembly of Zasmidium syzygii isolated from banana leaves.</title>
        <authorList>
            <person name="van Westerhoven A.C."/>
            <person name="Mehrabi R."/>
            <person name="Talebi R."/>
            <person name="Steentjes M.B.F."/>
            <person name="Corcolon B."/>
            <person name="Chong P.A."/>
            <person name="Kema G.H.J."/>
            <person name="Seidl M.F."/>
        </authorList>
    </citation>
    <scope>NUCLEOTIDE SEQUENCE [LARGE SCALE GENOMIC DNA]</scope>
    <source>
        <strain evidence="2 3">P124</strain>
    </source>
</reference>
<dbReference type="PANTHER" id="PTHR48228:SF4">
    <property type="entry name" value="BLR3030 PROTEIN"/>
    <property type="match status" value="1"/>
</dbReference>
<dbReference type="Pfam" id="PF02515">
    <property type="entry name" value="CoA_transf_3"/>
    <property type="match status" value="1"/>
</dbReference>
<dbReference type="Gene3D" id="3.40.50.10540">
    <property type="entry name" value="Crotonobetainyl-coa:carnitine coa-transferase, domain 1"/>
    <property type="match status" value="1"/>
</dbReference>
<dbReference type="SUPFAM" id="SSF89796">
    <property type="entry name" value="CoA-transferase family III (CaiB/BaiF)"/>
    <property type="match status" value="2"/>
</dbReference>
<dbReference type="InterPro" id="IPR003673">
    <property type="entry name" value="CoA-Trfase_fam_III"/>
</dbReference>
<dbReference type="PANTHER" id="PTHR48228">
    <property type="entry name" value="SUCCINYL-COA--D-CITRAMALATE COA-TRANSFERASE"/>
    <property type="match status" value="1"/>
</dbReference>
<evidence type="ECO:0008006" key="4">
    <source>
        <dbReference type="Google" id="ProtNLM"/>
    </source>
</evidence>
<comment type="caution">
    <text evidence="2">The sequence shown here is derived from an EMBL/GenBank/DDBJ whole genome shotgun (WGS) entry which is preliminary data.</text>
</comment>
<evidence type="ECO:0000256" key="1">
    <source>
        <dbReference type="ARBA" id="ARBA00008383"/>
    </source>
</evidence>